<dbReference type="InterPro" id="IPR027417">
    <property type="entry name" value="P-loop_NTPase"/>
</dbReference>
<evidence type="ECO:0000256" key="5">
    <source>
        <dbReference type="ARBA" id="ARBA00011514"/>
    </source>
</evidence>
<dbReference type="eggNOG" id="KOG3877">
    <property type="taxonomic scope" value="Eukaryota"/>
</dbReference>
<comment type="cofactor">
    <cofactor evidence="1 15">
        <name>FAD</name>
        <dbReference type="ChEBI" id="CHEBI:57692"/>
    </cofactor>
</comment>
<evidence type="ECO:0000256" key="7">
    <source>
        <dbReference type="ARBA" id="ARBA00022448"/>
    </source>
</evidence>
<evidence type="ECO:0000256" key="6">
    <source>
        <dbReference type="ARBA" id="ARBA00017279"/>
    </source>
</evidence>
<evidence type="ECO:0000256" key="11">
    <source>
        <dbReference type="ARBA" id="ARBA00022827"/>
    </source>
</evidence>
<keyword evidence="18" id="KW-1185">Reference proteome</keyword>
<dbReference type="Gene3D" id="3.40.50.300">
    <property type="entry name" value="P-loop containing nucleotide triphosphate hydrolases"/>
    <property type="match status" value="1"/>
</dbReference>
<evidence type="ECO:0000256" key="13">
    <source>
        <dbReference type="ARBA" id="ARBA00022982"/>
    </source>
</evidence>
<evidence type="ECO:0000256" key="9">
    <source>
        <dbReference type="ARBA" id="ARBA00022630"/>
    </source>
</evidence>
<dbReference type="SUPFAM" id="SSF52540">
    <property type="entry name" value="P-loop containing nucleoside triphosphate hydrolases"/>
    <property type="match status" value="1"/>
</dbReference>
<proteinExistence type="inferred from homology"/>
<evidence type="ECO:0000256" key="8">
    <source>
        <dbReference type="ARBA" id="ARBA00022553"/>
    </source>
</evidence>
<evidence type="ECO:0000313" key="17">
    <source>
        <dbReference type="EMBL" id="KYO33506.1"/>
    </source>
</evidence>
<evidence type="ECO:0000259" key="16">
    <source>
        <dbReference type="Pfam" id="PF01712"/>
    </source>
</evidence>
<dbReference type="GO" id="GO:0005759">
    <property type="term" value="C:mitochondrial matrix"/>
    <property type="evidence" value="ECO:0007669"/>
    <property type="project" value="UniProtKB-SubCell"/>
</dbReference>
<keyword evidence="9 15" id="KW-0285">Flavoprotein</keyword>
<dbReference type="InterPro" id="IPR050566">
    <property type="entry name" value="Deoxyribonucleoside_kinase"/>
</dbReference>
<keyword evidence="7 15" id="KW-0813">Transport</keyword>
<dbReference type="AlphaFoldDB" id="A0A151N9P5"/>
<comment type="function">
    <text evidence="2 15">Accessory subunit of the mitochondrial membrane respiratory chain NADH dehydrogenase (Complex I), that is believed not to be involved in catalysis. Complex I functions in the transfer of electrons from NADH to the respiratory chain. The immediate electron acceptor for the enzyme is believed to be ubiquinone.</text>
</comment>
<dbReference type="InterPro" id="IPR015828">
    <property type="entry name" value="NDUFA10"/>
</dbReference>
<dbReference type="STRING" id="8496.A0A151N9P5"/>
<evidence type="ECO:0000256" key="12">
    <source>
        <dbReference type="ARBA" id="ARBA00022946"/>
    </source>
</evidence>
<organism evidence="17 18">
    <name type="scientific">Alligator mississippiensis</name>
    <name type="common">American alligator</name>
    <dbReference type="NCBI Taxonomy" id="8496"/>
    <lineage>
        <taxon>Eukaryota</taxon>
        <taxon>Metazoa</taxon>
        <taxon>Chordata</taxon>
        <taxon>Craniata</taxon>
        <taxon>Vertebrata</taxon>
        <taxon>Euteleostomi</taxon>
        <taxon>Archelosauria</taxon>
        <taxon>Archosauria</taxon>
        <taxon>Crocodylia</taxon>
        <taxon>Alligatoridae</taxon>
        <taxon>Alligatorinae</taxon>
        <taxon>Alligator</taxon>
    </lineage>
</organism>
<dbReference type="PANTHER" id="PTHR10513">
    <property type="entry name" value="DEOXYNUCLEOSIDE KINASE"/>
    <property type="match status" value="1"/>
</dbReference>
<evidence type="ECO:0000256" key="1">
    <source>
        <dbReference type="ARBA" id="ARBA00001974"/>
    </source>
</evidence>
<keyword evidence="12" id="KW-0809">Transit peptide</keyword>
<dbReference type="CDD" id="cd02030">
    <property type="entry name" value="NDUO42"/>
    <property type="match status" value="1"/>
</dbReference>
<dbReference type="PIRSF" id="PIRSF000543">
    <property type="entry name" value="NADH_UQ_42KD"/>
    <property type="match status" value="1"/>
</dbReference>
<dbReference type="CTD" id="4705"/>
<keyword evidence="8" id="KW-0597">Phosphoprotein</keyword>
<gene>
    <name evidence="17" type="primary">NDUFA10</name>
    <name evidence="17" type="ORF">Y1Q_0008694</name>
</gene>
<keyword evidence="11 15" id="KW-0274">FAD</keyword>
<evidence type="ECO:0000313" key="18">
    <source>
        <dbReference type="Proteomes" id="UP000050525"/>
    </source>
</evidence>
<comment type="subcellular location">
    <subcellularLocation>
        <location evidence="3 15">Mitochondrion matrix</location>
    </subcellularLocation>
</comment>
<keyword evidence="13 15" id="KW-0249">Electron transport</keyword>
<keyword evidence="10 15" id="KW-0679">Respiratory chain</keyword>
<dbReference type="Proteomes" id="UP000050525">
    <property type="component" value="Unassembled WGS sequence"/>
</dbReference>
<keyword evidence="14 15" id="KW-0496">Mitochondrion</keyword>
<comment type="similarity">
    <text evidence="4 15">Belongs to the complex I NDUFA10 subunit family.</text>
</comment>
<sequence length="357" mass="41244">MSLRLVRLGLASAAATWRRPGPGVLCAARLHASSQRTLKYGLVAFWLGERTTKRFNERSKIFTVDGNLSCGKGKLAKQIAEKLGMVYFPEADIHYADRITGDGALMDEKFNASCNMERFYNDPKSPDGHSYRLQAWLFGNRVLQYSNALELLLSTGQGVVMERSVYSDFVFMDAIFKQGYVHKRCVAHYNEMRMHSIYEFLPPHLVIYIDSPVSEVQKRLQEEGEPYEKKVSAAYLQDIEDSYKKKFLPEMSETCEILHYTTSEAEDIEKVLEDIGYLKFDKGPWLEQDDVSFHRLRMFVENKYLVLEATALPNYIPEITISGQELNKLYHEYKSLPGHCYERGYNADMGDKWIWLK</sequence>
<evidence type="ECO:0000256" key="14">
    <source>
        <dbReference type="ARBA" id="ARBA00023128"/>
    </source>
</evidence>
<dbReference type="KEGG" id="amj:102576596"/>
<dbReference type="GO" id="GO:0006120">
    <property type="term" value="P:mitochondrial electron transport, NADH to ubiquinone"/>
    <property type="evidence" value="ECO:0007669"/>
    <property type="project" value="InterPro"/>
</dbReference>
<dbReference type="GeneID" id="102576596"/>
<evidence type="ECO:0000256" key="10">
    <source>
        <dbReference type="ARBA" id="ARBA00022660"/>
    </source>
</evidence>
<dbReference type="PANTHER" id="PTHR10513:SF15">
    <property type="entry name" value="NADH DEHYDROGENASE [UBIQUINONE] 1 ALPHA SUBCOMPLEX SUBUNIT 10, MITOCHONDRIAL"/>
    <property type="match status" value="1"/>
</dbReference>
<reference evidence="17 18" key="1">
    <citation type="journal article" date="2012" name="Genome Biol.">
        <title>Sequencing three crocodilian genomes to illuminate the evolution of archosaurs and amniotes.</title>
        <authorList>
            <person name="St John J.A."/>
            <person name="Braun E.L."/>
            <person name="Isberg S.R."/>
            <person name="Miles L.G."/>
            <person name="Chong A.Y."/>
            <person name="Gongora J."/>
            <person name="Dalzell P."/>
            <person name="Moran C."/>
            <person name="Bed'hom B."/>
            <person name="Abzhanov A."/>
            <person name="Burgess S.C."/>
            <person name="Cooksey A.M."/>
            <person name="Castoe T.A."/>
            <person name="Crawford N.G."/>
            <person name="Densmore L.D."/>
            <person name="Drew J.C."/>
            <person name="Edwards S.V."/>
            <person name="Faircloth B.C."/>
            <person name="Fujita M.K."/>
            <person name="Greenwold M.J."/>
            <person name="Hoffmann F.G."/>
            <person name="Howard J.M."/>
            <person name="Iguchi T."/>
            <person name="Janes D.E."/>
            <person name="Khan S.Y."/>
            <person name="Kohno S."/>
            <person name="de Koning A.J."/>
            <person name="Lance S.L."/>
            <person name="McCarthy F.M."/>
            <person name="McCormack J.E."/>
            <person name="Merchant M.E."/>
            <person name="Peterson D.G."/>
            <person name="Pollock D.D."/>
            <person name="Pourmand N."/>
            <person name="Raney B.J."/>
            <person name="Roessler K.A."/>
            <person name="Sanford J.R."/>
            <person name="Sawyer R.H."/>
            <person name="Schmidt C.J."/>
            <person name="Triplett E.W."/>
            <person name="Tuberville T.D."/>
            <person name="Venegas-Anaya M."/>
            <person name="Howard J.T."/>
            <person name="Jarvis E.D."/>
            <person name="Guillette L.J.Jr."/>
            <person name="Glenn T.C."/>
            <person name="Green R.E."/>
            <person name="Ray D.A."/>
        </authorList>
    </citation>
    <scope>NUCLEOTIDE SEQUENCE [LARGE SCALE GENOMIC DNA]</scope>
    <source>
        <strain evidence="17">KSC_2009_1</strain>
    </source>
</reference>
<dbReference type="InterPro" id="IPR031314">
    <property type="entry name" value="DNK_dom"/>
</dbReference>
<dbReference type="OrthoDB" id="17400at2759"/>
<dbReference type="Pfam" id="PF01712">
    <property type="entry name" value="dNK"/>
    <property type="match status" value="1"/>
</dbReference>
<comment type="caution">
    <text evidence="17">The sequence shown here is derived from an EMBL/GenBank/DDBJ whole genome shotgun (WGS) entry which is preliminary data.</text>
</comment>
<evidence type="ECO:0000256" key="3">
    <source>
        <dbReference type="ARBA" id="ARBA00004305"/>
    </source>
</evidence>
<feature type="domain" description="Deoxynucleoside kinase" evidence="16">
    <location>
        <begin position="62"/>
        <end position="267"/>
    </location>
</feature>
<evidence type="ECO:0000256" key="2">
    <source>
        <dbReference type="ARBA" id="ARBA00003195"/>
    </source>
</evidence>
<accession>A0A151N9P5</accession>
<name>A0A151N9P5_ALLMI</name>
<dbReference type="EMBL" id="AKHW03003682">
    <property type="protein sequence ID" value="KYO33506.1"/>
    <property type="molecule type" value="Genomic_DNA"/>
</dbReference>
<comment type="subunit">
    <text evidence="5">Complex I is composed of 45 different subunits. This a component of the hydrophobic protein fraction.</text>
</comment>
<dbReference type="FunFam" id="3.40.50.300:FF:000837">
    <property type="entry name" value="NADH dehydrogenase [ubiquinone] 1 alpha subcomplex subunit 10, mitochondrial"/>
    <property type="match status" value="1"/>
</dbReference>
<evidence type="ECO:0000256" key="4">
    <source>
        <dbReference type="ARBA" id="ARBA00008606"/>
    </source>
</evidence>
<dbReference type="RefSeq" id="XP_006261735.2">
    <property type="nucleotide sequence ID" value="XM_006261673.4"/>
</dbReference>
<evidence type="ECO:0000256" key="15">
    <source>
        <dbReference type="PIRNR" id="PIRNR000543"/>
    </source>
</evidence>
<protein>
    <recommendedName>
        <fullName evidence="6 15">NADH dehydrogenase [ubiquinone] 1 alpha subcomplex subunit 10, mitochondrial</fullName>
    </recommendedName>
</protein>